<evidence type="ECO:0000313" key="8">
    <source>
        <dbReference type="EMBL" id="MDA4845064.1"/>
    </source>
</evidence>
<evidence type="ECO:0000259" key="7">
    <source>
        <dbReference type="Pfam" id="PF01568"/>
    </source>
</evidence>
<dbReference type="Gene3D" id="3.40.228.10">
    <property type="entry name" value="Dimethylsulfoxide Reductase, domain 2"/>
    <property type="match status" value="1"/>
</dbReference>
<protein>
    <submittedName>
        <fullName evidence="8">Molybdopterin-dependent oxidoreductase</fullName>
    </submittedName>
</protein>
<dbReference type="PANTHER" id="PTHR43742:SF10">
    <property type="entry name" value="TRIMETHYLAMINE-N-OXIDE REDUCTASE 2"/>
    <property type="match status" value="1"/>
</dbReference>
<reference evidence="8" key="1">
    <citation type="submission" date="2022-11" db="EMBL/GenBank/DDBJ databases">
        <title>Hoeflea poritis sp. nov., isolated from scleractinian coral Porites lutea.</title>
        <authorList>
            <person name="Zhang G."/>
            <person name="Wei Q."/>
            <person name="Cai L."/>
        </authorList>
    </citation>
    <scope>NUCLEOTIDE SEQUENCE</scope>
    <source>
        <strain evidence="8">E7-10</strain>
    </source>
</reference>
<evidence type="ECO:0000313" key="9">
    <source>
        <dbReference type="Proteomes" id="UP001148313"/>
    </source>
</evidence>
<dbReference type="InterPro" id="IPR006656">
    <property type="entry name" value="Mopterin_OxRdtase"/>
</dbReference>
<evidence type="ECO:0000256" key="4">
    <source>
        <dbReference type="ARBA" id="ARBA00022723"/>
    </source>
</evidence>
<dbReference type="Pfam" id="PF01568">
    <property type="entry name" value="Molydop_binding"/>
    <property type="match status" value="1"/>
</dbReference>
<evidence type="ECO:0000259" key="6">
    <source>
        <dbReference type="Pfam" id="PF00384"/>
    </source>
</evidence>
<dbReference type="InterPro" id="IPR006657">
    <property type="entry name" value="MoPterin_dinucl-bd_dom"/>
</dbReference>
<dbReference type="InterPro" id="IPR006655">
    <property type="entry name" value="Mopterin_OxRdtase_prok_CS"/>
</dbReference>
<keyword evidence="5" id="KW-0560">Oxidoreductase</keyword>
<sequence>MAKRYTAAHWGTYQVAGEGASLRLEGIEDDPAPSKIADGWIDAVRDTGVRVQRPAIRKGWLENRSTADRCDDSFVETDWETALDLVAAELNRVRTTHGNEAIFAGSYGWASAGRFHHAQSQMRRFLNTIGGFTASRNTYSHAAAEVLLPYIVGMPHRAFQDNMTSLALVAEHCELLVAFGGISANTAQITSSGTSTHEVEHWMDRAGRNGMVAVSISPRRSDFCGTGRSEWLPVRPNTDTALMLGLAHELYRNNWHDRNFLNRYCHGWEVFESYLNGSVDGIEKTAQWAARICGIEAGAITDLATRMARSRTMISVAWSLQRSDHGEQPIWMGLTLAAMLGQIGRPGTGFAFGYASTTPVGRPRKLMNWPSFPQGQNPVSQAIPVARIADMLLHPGAGYRYDGGHRTYPDIKLVYWAGGNPFHHHQDLYRLEEAWTRPETVIVNEQWWTATARRADIVLPATSPLERTDIMMNRRDPCLVWMDRLLEPMGEARDDHDIFRALAERLGTHAEFTEGKSKDDWIRRLWLEAGEVARYNGFELPDFDAFRENGIFECPDCDENRIQLEAFVKDPAGAPLQTASGKIEIVSERIGSFGLQDCPAHPLWVEPVEWLGQDGVAEGALHLISGQPATRLHGQLDNGSHSRSQKIGGCEALYIHPETAGERGIADHDLVCVSNARGKCLAGAVLTDDIRPDTVALAAGAWFDPQYFDGARIEVSGNPNVLTGDKGCSELSQGNIAHTSLVEVARWTGPVPQRSMLKTPLVRQAEAPSAV</sequence>
<dbReference type="EMBL" id="JAPJZH010000003">
    <property type="protein sequence ID" value="MDA4845064.1"/>
    <property type="molecule type" value="Genomic_DNA"/>
</dbReference>
<evidence type="ECO:0000256" key="2">
    <source>
        <dbReference type="ARBA" id="ARBA00010312"/>
    </source>
</evidence>
<keyword evidence="4" id="KW-0479">Metal-binding</keyword>
<dbReference type="Gene3D" id="3.40.50.740">
    <property type="match status" value="1"/>
</dbReference>
<comment type="caution">
    <text evidence="8">The sequence shown here is derived from an EMBL/GenBank/DDBJ whole genome shotgun (WGS) entry which is preliminary data.</text>
</comment>
<dbReference type="Gene3D" id="3.90.55.10">
    <property type="entry name" value="Dimethylsulfoxide Reductase, domain 3"/>
    <property type="match status" value="1"/>
</dbReference>
<dbReference type="Proteomes" id="UP001148313">
    <property type="component" value="Unassembled WGS sequence"/>
</dbReference>
<dbReference type="PROSITE" id="PS00490">
    <property type="entry name" value="MOLYBDOPTERIN_PROK_2"/>
    <property type="match status" value="1"/>
</dbReference>
<organism evidence="8 9">
    <name type="scientific">Hoeflea poritis</name>
    <dbReference type="NCBI Taxonomy" id="2993659"/>
    <lineage>
        <taxon>Bacteria</taxon>
        <taxon>Pseudomonadati</taxon>
        <taxon>Pseudomonadota</taxon>
        <taxon>Alphaproteobacteria</taxon>
        <taxon>Hyphomicrobiales</taxon>
        <taxon>Rhizobiaceae</taxon>
        <taxon>Hoeflea</taxon>
    </lineage>
</organism>
<dbReference type="Gene3D" id="2.40.40.20">
    <property type="match status" value="1"/>
</dbReference>
<dbReference type="Pfam" id="PF00384">
    <property type="entry name" value="Molybdopterin"/>
    <property type="match status" value="1"/>
</dbReference>
<evidence type="ECO:0000256" key="5">
    <source>
        <dbReference type="ARBA" id="ARBA00023002"/>
    </source>
</evidence>
<dbReference type="SUPFAM" id="SSF50692">
    <property type="entry name" value="ADC-like"/>
    <property type="match status" value="1"/>
</dbReference>
<dbReference type="InterPro" id="IPR050612">
    <property type="entry name" value="Prok_Mopterin_Oxidored"/>
</dbReference>
<evidence type="ECO:0000256" key="1">
    <source>
        <dbReference type="ARBA" id="ARBA00001942"/>
    </source>
</evidence>
<gene>
    <name evidence="8" type="ORF">OOZ53_06860</name>
</gene>
<name>A0ABT4VKD9_9HYPH</name>
<comment type="cofactor">
    <cofactor evidence="1">
        <name>Mo-bis(molybdopterin guanine dinucleotide)</name>
        <dbReference type="ChEBI" id="CHEBI:60539"/>
    </cofactor>
</comment>
<comment type="similarity">
    <text evidence="2">Belongs to the prokaryotic molybdopterin-containing oxidoreductase family.</text>
</comment>
<keyword evidence="9" id="KW-1185">Reference proteome</keyword>
<dbReference type="PANTHER" id="PTHR43742">
    <property type="entry name" value="TRIMETHYLAMINE-N-OXIDE REDUCTASE"/>
    <property type="match status" value="1"/>
</dbReference>
<feature type="domain" description="Molybdopterin oxidoreductase" evidence="6">
    <location>
        <begin position="50"/>
        <end position="505"/>
    </location>
</feature>
<dbReference type="PROSITE" id="PS00932">
    <property type="entry name" value="MOLYBDOPTERIN_PROK_3"/>
    <property type="match status" value="1"/>
</dbReference>
<keyword evidence="3" id="KW-0500">Molybdenum</keyword>
<dbReference type="RefSeq" id="WP_271088619.1">
    <property type="nucleotide sequence ID" value="NZ_JAPJZH010000003.1"/>
</dbReference>
<dbReference type="SUPFAM" id="SSF53706">
    <property type="entry name" value="Formate dehydrogenase/DMSO reductase, domains 1-3"/>
    <property type="match status" value="1"/>
</dbReference>
<accession>A0ABT4VKD9</accession>
<dbReference type="InterPro" id="IPR009010">
    <property type="entry name" value="Asp_de-COase-like_dom_sf"/>
</dbReference>
<evidence type="ECO:0000256" key="3">
    <source>
        <dbReference type="ARBA" id="ARBA00022505"/>
    </source>
</evidence>
<feature type="domain" description="Molybdopterin dinucleotide-binding" evidence="7">
    <location>
        <begin position="621"/>
        <end position="739"/>
    </location>
</feature>
<proteinExistence type="inferred from homology"/>